<protein>
    <recommendedName>
        <fullName evidence="3">STAS domain-containing protein</fullName>
    </recommendedName>
</protein>
<gene>
    <name evidence="1" type="ORF">BLX24_29160</name>
</gene>
<sequence>MSEIIEILFEDVDLNQTSIFLRNISHNSKINNFRIMGENYEIGINDEVQNKIFYFLRDLVSGDMYIDFSGFEIKDIMFLYLGVHLFNYSNKYDLYIYFNANELIEKISTFHLKLWADKVHNIIKSKRFYCGYEQAIDFETRFFSKDEMGPLKDWNNKT</sequence>
<dbReference type="OrthoDB" id="7069383at2"/>
<dbReference type="AlphaFoldDB" id="A0A1S2VAA8"/>
<accession>A0A1S2VAA8</accession>
<dbReference type="EMBL" id="MORL01000051">
    <property type="protein sequence ID" value="OIN55612.1"/>
    <property type="molecule type" value="Genomic_DNA"/>
</dbReference>
<keyword evidence="2" id="KW-1185">Reference proteome</keyword>
<evidence type="ECO:0000313" key="2">
    <source>
        <dbReference type="Proteomes" id="UP000181790"/>
    </source>
</evidence>
<organism evidence="1 2">
    <name type="scientific">Arsenicibacter rosenii</name>
    <dbReference type="NCBI Taxonomy" id="1750698"/>
    <lineage>
        <taxon>Bacteria</taxon>
        <taxon>Pseudomonadati</taxon>
        <taxon>Bacteroidota</taxon>
        <taxon>Cytophagia</taxon>
        <taxon>Cytophagales</taxon>
        <taxon>Spirosomataceae</taxon>
        <taxon>Arsenicibacter</taxon>
    </lineage>
</organism>
<reference evidence="1 2" key="1">
    <citation type="submission" date="2016-10" db="EMBL/GenBank/DDBJ databases">
        <title>Arsenicibacter rosenii gen. nov., sp. nov., an efficient arsenic-methylating bacterium isolated from an arsenic-contaminated paddy soil.</title>
        <authorList>
            <person name="Huang K."/>
        </authorList>
    </citation>
    <scope>NUCLEOTIDE SEQUENCE [LARGE SCALE GENOMIC DNA]</scope>
    <source>
        <strain evidence="1 2">SM-1</strain>
    </source>
</reference>
<proteinExistence type="predicted"/>
<name>A0A1S2VAA8_9BACT</name>
<comment type="caution">
    <text evidence="1">The sequence shown here is derived from an EMBL/GenBank/DDBJ whole genome shotgun (WGS) entry which is preliminary data.</text>
</comment>
<dbReference type="RefSeq" id="WP_071506757.1">
    <property type="nucleotide sequence ID" value="NZ_MORL01000051.1"/>
</dbReference>
<evidence type="ECO:0000313" key="1">
    <source>
        <dbReference type="EMBL" id="OIN55612.1"/>
    </source>
</evidence>
<dbReference type="Proteomes" id="UP000181790">
    <property type="component" value="Unassembled WGS sequence"/>
</dbReference>
<evidence type="ECO:0008006" key="3">
    <source>
        <dbReference type="Google" id="ProtNLM"/>
    </source>
</evidence>